<evidence type="ECO:0000256" key="1">
    <source>
        <dbReference type="SAM" id="MobiDB-lite"/>
    </source>
</evidence>
<organism evidence="2 3">
    <name type="scientific">Zunongwangia endophytica</name>
    <dbReference type="NCBI Taxonomy" id="1808945"/>
    <lineage>
        <taxon>Bacteria</taxon>
        <taxon>Pseudomonadati</taxon>
        <taxon>Bacteroidota</taxon>
        <taxon>Flavobacteriia</taxon>
        <taxon>Flavobacteriales</taxon>
        <taxon>Flavobacteriaceae</taxon>
        <taxon>Zunongwangia</taxon>
    </lineage>
</organism>
<protein>
    <submittedName>
        <fullName evidence="2">Uncharacterized protein</fullName>
    </submittedName>
</protein>
<evidence type="ECO:0000313" key="3">
    <source>
        <dbReference type="Proteomes" id="UP001595793"/>
    </source>
</evidence>
<gene>
    <name evidence="2" type="ORF">ACFOS1_03030</name>
</gene>
<evidence type="ECO:0000313" key="2">
    <source>
        <dbReference type="EMBL" id="MFC4026364.1"/>
    </source>
</evidence>
<sequence>MSNSSANPLFYVDNLQKTSDDQYTVDLHLPENFNYKKYVVVGNSALISDILKVQITVTGDKAIAPVDVSVVETIDINLSEQNFKYLKFKIVWKLPVGLGGGVGDPEDEETVGESVLRGQG</sequence>
<dbReference type="RefSeq" id="WP_290236278.1">
    <property type="nucleotide sequence ID" value="NZ_JAUFPZ010000002.1"/>
</dbReference>
<dbReference type="Proteomes" id="UP001595793">
    <property type="component" value="Unassembled WGS sequence"/>
</dbReference>
<accession>A0ABV8H6H7</accession>
<reference evidence="3" key="1">
    <citation type="journal article" date="2019" name="Int. J. Syst. Evol. Microbiol.">
        <title>The Global Catalogue of Microorganisms (GCM) 10K type strain sequencing project: providing services to taxonomists for standard genome sequencing and annotation.</title>
        <authorList>
            <consortium name="The Broad Institute Genomics Platform"/>
            <consortium name="The Broad Institute Genome Sequencing Center for Infectious Disease"/>
            <person name="Wu L."/>
            <person name="Ma J."/>
        </authorList>
    </citation>
    <scope>NUCLEOTIDE SEQUENCE [LARGE SCALE GENOMIC DNA]</scope>
    <source>
        <strain evidence="3">CECT 9128</strain>
    </source>
</reference>
<name>A0ABV8H6H7_9FLAO</name>
<feature type="region of interest" description="Disordered" evidence="1">
    <location>
        <begin position="101"/>
        <end position="120"/>
    </location>
</feature>
<keyword evidence="3" id="KW-1185">Reference proteome</keyword>
<dbReference type="EMBL" id="JBHSAS010000006">
    <property type="protein sequence ID" value="MFC4026364.1"/>
    <property type="molecule type" value="Genomic_DNA"/>
</dbReference>
<proteinExistence type="predicted"/>
<comment type="caution">
    <text evidence="2">The sequence shown here is derived from an EMBL/GenBank/DDBJ whole genome shotgun (WGS) entry which is preliminary data.</text>
</comment>